<organism evidence="2 3">
    <name type="scientific">Prunus dulcis</name>
    <name type="common">Almond</name>
    <name type="synonym">Amygdalus dulcis</name>
    <dbReference type="NCBI Taxonomy" id="3755"/>
    <lineage>
        <taxon>Eukaryota</taxon>
        <taxon>Viridiplantae</taxon>
        <taxon>Streptophyta</taxon>
        <taxon>Embryophyta</taxon>
        <taxon>Tracheophyta</taxon>
        <taxon>Spermatophyta</taxon>
        <taxon>Magnoliopsida</taxon>
        <taxon>eudicotyledons</taxon>
        <taxon>Gunneridae</taxon>
        <taxon>Pentapetalae</taxon>
        <taxon>rosids</taxon>
        <taxon>fabids</taxon>
        <taxon>Rosales</taxon>
        <taxon>Rosaceae</taxon>
        <taxon>Amygdaloideae</taxon>
        <taxon>Amygdaleae</taxon>
        <taxon>Prunus</taxon>
    </lineage>
</organism>
<gene>
    <name evidence="2" type="ORF">L3X38_039726</name>
</gene>
<keyword evidence="3" id="KW-1185">Reference proteome</keyword>
<dbReference type="EMBL" id="JAJFAZ020000007">
    <property type="protein sequence ID" value="KAI5320018.1"/>
    <property type="molecule type" value="Genomic_DNA"/>
</dbReference>
<name>A0AAD4YTE3_PRUDU</name>
<accession>A0AAD4YTE3</accession>
<feature type="signal peptide" evidence="1">
    <location>
        <begin position="1"/>
        <end position="19"/>
    </location>
</feature>
<evidence type="ECO:0000256" key="1">
    <source>
        <dbReference type="SAM" id="SignalP"/>
    </source>
</evidence>
<evidence type="ECO:0000313" key="3">
    <source>
        <dbReference type="Proteomes" id="UP001054821"/>
    </source>
</evidence>
<protein>
    <submittedName>
        <fullName evidence="2">Uncharacterized protein</fullName>
    </submittedName>
</protein>
<dbReference type="AlphaFoldDB" id="A0AAD4YTE3"/>
<dbReference type="Proteomes" id="UP001054821">
    <property type="component" value="Chromosome 7"/>
</dbReference>
<proteinExistence type="predicted"/>
<feature type="chain" id="PRO_5042263047" evidence="1">
    <location>
        <begin position="20"/>
        <end position="115"/>
    </location>
</feature>
<sequence>MDAVLRAVVLMSMLVLAIAQADINPSYTNVVQNGKTLGQVEDVSHPSNTNHVVPNDHLIPCGVRSATKCMIKCKFGPSDVVYNCTHNCANSIATTTTSGVGNSYYESCYKNNHIN</sequence>
<comment type="caution">
    <text evidence="2">The sequence shown here is derived from an EMBL/GenBank/DDBJ whole genome shotgun (WGS) entry which is preliminary data.</text>
</comment>
<evidence type="ECO:0000313" key="2">
    <source>
        <dbReference type="EMBL" id="KAI5320018.1"/>
    </source>
</evidence>
<reference evidence="2 3" key="1">
    <citation type="journal article" date="2022" name="G3 (Bethesda)">
        <title>Whole-genome sequence and methylome profiling of the almond [Prunus dulcis (Mill.) D.A. Webb] cultivar 'Nonpareil'.</title>
        <authorList>
            <person name="D'Amico-Willman K.M."/>
            <person name="Ouma W.Z."/>
            <person name="Meulia T."/>
            <person name="Sideli G.M."/>
            <person name="Gradziel T.M."/>
            <person name="Fresnedo-Ramirez J."/>
        </authorList>
    </citation>
    <scope>NUCLEOTIDE SEQUENCE [LARGE SCALE GENOMIC DNA]</scope>
    <source>
        <strain evidence="2">Clone GOH B32 T37-40</strain>
    </source>
</reference>
<keyword evidence="1" id="KW-0732">Signal</keyword>